<dbReference type="EMBL" id="QEAS01000004">
    <property type="protein sequence ID" value="PWG81384.1"/>
    <property type="molecule type" value="Genomic_DNA"/>
</dbReference>
<feature type="transmembrane region" description="Helical" evidence="8">
    <location>
        <begin position="340"/>
        <end position="358"/>
    </location>
</feature>
<evidence type="ECO:0000256" key="3">
    <source>
        <dbReference type="ARBA" id="ARBA00022448"/>
    </source>
</evidence>
<dbReference type="InterPro" id="IPR011701">
    <property type="entry name" value="MFS"/>
</dbReference>
<reference evidence="10 11" key="1">
    <citation type="submission" date="2018-04" db="EMBL/GenBank/DDBJ databases">
        <title>Pedobacter chongqingensis sp. nov., isolated from a rottenly hemp rope.</title>
        <authorList>
            <person name="Cai Y."/>
        </authorList>
    </citation>
    <scope>NUCLEOTIDE SEQUENCE [LARGE SCALE GENOMIC DNA]</scope>
    <source>
        <strain evidence="10 11">FJ4-8</strain>
    </source>
</reference>
<feature type="domain" description="Major facilitator superfamily (MFS) profile" evidence="9">
    <location>
        <begin position="19"/>
        <end position="515"/>
    </location>
</feature>
<evidence type="ECO:0000256" key="4">
    <source>
        <dbReference type="ARBA" id="ARBA00022475"/>
    </source>
</evidence>
<dbReference type="NCBIfam" id="TIGR00711">
    <property type="entry name" value="efflux_EmrB"/>
    <property type="match status" value="1"/>
</dbReference>
<evidence type="ECO:0000256" key="6">
    <source>
        <dbReference type="ARBA" id="ARBA00022989"/>
    </source>
</evidence>
<name>A0A2U2PJE5_9SPHI</name>
<dbReference type="PANTHER" id="PTHR42718">
    <property type="entry name" value="MAJOR FACILITATOR SUPERFAMILY MULTIDRUG TRANSPORTER MFSC"/>
    <property type="match status" value="1"/>
</dbReference>
<feature type="transmembrane region" description="Helical" evidence="8">
    <location>
        <begin position="171"/>
        <end position="193"/>
    </location>
</feature>
<feature type="transmembrane region" description="Helical" evidence="8">
    <location>
        <begin position="275"/>
        <end position="298"/>
    </location>
</feature>
<comment type="similarity">
    <text evidence="2">Belongs to the major facilitator superfamily. EmrB family.</text>
</comment>
<organism evidence="10 11">
    <name type="scientific">Pararcticibacter amylolyticus</name>
    <dbReference type="NCBI Taxonomy" id="2173175"/>
    <lineage>
        <taxon>Bacteria</taxon>
        <taxon>Pseudomonadati</taxon>
        <taxon>Bacteroidota</taxon>
        <taxon>Sphingobacteriia</taxon>
        <taxon>Sphingobacteriales</taxon>
        <taxon>Sphingobacteriaceae</taxon>
        <taxon>Pararcticibacter</taxon>
    </lineage>
</organism>
<evidence type="ECO:0000313" key="11">
    <source>
        <dbReference type="Proteomes" id="UP000245647"/>
    </source>
</evidence>
<dbReference type="PRINTS" id="PR01036">
    <property type="entry name" value="TCRTETB"/>
</dbReference>
<dbReference type="RefSeq" id="WP_109414868.1">
    <property type="nucleotide sequence ID" value="NZ_QEAS01000004.1"/>
</dbReference>
<proteinExistence type="inferred from homology"/>
<dbReference type="SUPFAM" id="SSF103473">
    <property type="entry name" value="MFS general substrate transporter"/>
    <property type="match status" value="1"/>
</dbReference>
<keyword evidence="4" id="KW-1003">Cell membrane</keyword>
<dbReference type="Gene3D" id="1.20.1250.20">
    <property type="entry name" value="MFS general substrate transporter like domains"/>
    <property type="match status" value="1"/>
</dbReference>
<keyword evidence="7 8" id="KW-0472">Membrane</keyword>
<feature type="transmembrane region" description="Helical" evidence="8">
    <location>
        <begin position="84"/>
        <end position="110"/>
    </location>
</feature>
<protein>
    <submittedName>
        <fullName evidence="10">MFS transporter</fullName>
    </submittedName>
</protein>
<feature type="transmembrane region" description="Helical" evidence="8">
    <location>
        <begin position="44"/>
        <end position="64"/>
    </location>
</feature>
<comment type="subcellular location">
    <subcellularLocation>
        <location evidence="1">Cell membrane</location>
        <topology evidence="1">Multi-pass membrane protein</topology>
    </subcellularLocation>
</comment>
<feature type="transmembrane region" description="Helical" evidence="8">
    <location>
        <begin position="492"/>
        <end position="510"/>
    </location>
</feature>
<dbReference type="OrthoDB" id="9807274at2"/>
<evidence type="ECO:0000256" key="8">
    <source>
        <dbReference type="SAM" id="Phobius"/>
    </source>
</evidence>
<feature type="transmembrane region" description="Helical" evidence="8">
    <location>
        <begin position="15"/>
        <end position="32"/>
    </location>
</feature>
<keyword evidence="5 8" id="KW-0812">Transmembrane</keyword>
<keyword evidence="3" id="KW-0813">Transport</keyword>
<keyword evidence="6 8" id="KW-1133">Transmembrane helix</keyword>
<sequence>METASKAPEYISGSAKWILIITALSCAMLELIDSTAVSVSRPAMMGGLGATTMEIAWVITAYALGNVITVPLSAMLSAQFGRKVYFTGSVIVFTVSSLMCGLSSSLWMLVFCRFIQGLGGGGLLSTSQSIISDSFPPAEAATGVAIFGMGVLLGPAIGPVLGGYITDSFSWHWIFFINVPIGVLAAYLSWKYVPNLEDAVKTKKMDWLGIVLMIIGLCSLQYFLEEGASKDWFDSNEIVFFFILAVSGLSGFIWRELTTDEPAVNLKLYRNLPLALGNLMNLILGMMLIGVFFIFPLFAQDILGWTATMQGEFLIPSSIASIFAMLLVSKVILKKVSYHAASVSGILLFVLFLLFLSFSSADSNEHTLFWPFIISSFGKALVTVPIMTMALAGLRGTELAQATGLSNIMRQLGSAIGVALINIYLEHEKSMVRGNMVGHINQYNEIASERVAGIAGTFSAAGYPPDESMAASYKMVDQLLTKQEYLVSYNHVYIAAALFLLVSIPIIFMIRSPRKNGDTGQDMSMH</sequence>
<evidence type="ECO:0000256" key="1">
    <source>
        <dbReference type="ARBA" id="ARBA00004651"/>
    </source>
</evidence>
<dbReference type="Proteomes" id="UP000245647">
    <property type="component" value="Unassembled WGS sequence"/>
</dbReference>
<evidence type="ECO:0000256" key="5">
    <source>
        <dbReference type="ARBA" id="ARBA00022692"/>
    </source>
</evidence>
<evidence type="ECO:0000256" key="7">
    <source>
        <dbReference type="ARBA" id="ARBA00023136"/>
    </source>
</evidence>
<feature type="transmembrane region" description="Helical" evidence="8">
    <location>
        <begin position="313"/>
        <end position="333"/>
    </location>
</feature>
<feature type="transmembrane region" description="Helical" evidence="8">
    <location>
        <begin position="144"/>
        <end position="165"/>
    </location>
</feature>
<dbReference type="CDD" id="cd17503">
    <property type="entry name" value="MFS_LmrB_MDR_like"/>
    <property type="match status" value="1"/>
</dbReference>
<gene>
    <name evidence="10" type="ORF">DDR33_05960</name>
</gene>
<dbReference type="Gene3D" id="1.20.1720.10">
    <property type="entry name" value="Multidrug resistance protein D"/>
    <property type="match status" value="1"/>
</dbReference>
<dbReference type="PANTHER" id="PTHR42718:SF9">
    <property type="entry name" value="MAJOR FACILITATOR SUPERFAMILY MULTIDRUG TRANSPORTER MFSC"/>
    <property type="match status" value="1"/>
</dbReference>
<feature type="transmembrane region" description="Helical" evidence="8">
    <location>
        <begin position="205"/>
        <end position="224"/>
    </location>
</feature>
<dbReference type="GO" id="GO:0005886">
    <property type="term" value="C:plasma membrane"/>
    <property type="evidence" value="ECO:0007669"/>
    <property type="project" value="UniProtKB-SubCell"/>
</dbReference>
<keyword evidence="11" id="KW-1185">Reference proteome</keyword>
<evidence type="ECO:0000259" key="9">
    <source>
        <dbReference type="PROSITE" id="PS50850"/>
    </source>
</evidence>
<dbReference type="AlphaFoldDB" id="A0A2U2PJE5"/>
<feature type="transmembrane region" description="Helical" evidence="8">
    <location>
        <begin position="370"/>
        <end position="392"/>
    </location>
</feature>
<feature type="transmembrane region" description="Helical" evidence="8">
    <location>
        <begin position="236"/>
        <end position="254"/>
    </location>
</feature>
<dbReference type="InterPro" id="IPR020846">
    <property type="entry name" value="MFS_dom"/>
</dbReference>
<comment type="caution">
    <text evidence="10">The sequence shown here is derived from an EMBL/GenBank/DDBJ whole genome shotgun (WGS) entry which is preliminary data.</text>
</comment>
<dbReference type="GO" id="GO:0022857">
    <property type="term" value="F:transmembrane transporter activity"/>
    <property type="evidence" value="ECO:0007669"/>
    <property type="project" value="InterPro"/>
</dbReference>
<dbReference type="InterPro" id="IPR004638">
    <property type="entry name" value="EmrB-like"/>
</dbReference>
<dbReference type="InterPro" id="IPR036259">
    <property type="entry name" value="MFS_trans_sf"/>
</dbReference>
<dbReference type="Pfam" id="PF07690">
    <property type="entry name" value="MFS_1"/>
    <property type="match status" value="1"/>
</dbReference>
<evidence type="ECO:0000313" key="10">
    <source>
        <dbReference type="EMBL" id="PWG81384.1"/>
    </source>
</evidence>
<dbReference type="PROSITE" id="PS50850">
    <property type="entry name" value="MFS"/>
    <property type="match status" value="1"/>
</dbReference>
<accession>A0A2U2PJE5</accession>
<evidence type="ECO:0000256" key="2">
    <source>
        <dbReference type="ARBA" id="ARBA00008537"/>
    </source>
</evidence>